<keyword evidence="4 5" id="KW-0472">Membrane</keyword>
<evidence type="ECO:0000313" key="7">
    <source>
        <dbReference type="Proteomes" id="UP000036923"/>
    </source>
</evidence>
<dbReference type="Pfam" id="PF05105">
    <property type="entry name" value="Phage_holin_4_1"/>
    <property type="match status" value="1"/>
</dbReference>
<keyword evidence="7" id="KW-1185">Reference proteome</keyword>
<proteinExistence type="predicted"/>
<dbReference type="AlphaFoldDB" id="A0A0L6JH30"/>
<gene>
    <name evidence="6" type="ORF">Bccel_0272</name>
</gene>
<feature type="transmembrane region" description="Helical" evidence="5">
    <location>
        <begin position="66"/>
        <end position="83"/>
    </location>
</feature>
<evidence type="ECO:0000256" key="4">
    <source>
        <dbReference type="ARBA" id="ARBA00023136"/>
    </source>
</evidence>
<dbReference type="NCBIfam" id="TIGR01593">
    <property type="entry name" value="holin_tox_secr"/>
    <property type="match status" value="1"/>
</dbReference>
<protein>
    <submittedName>
        <fullName evidence="6">Toxin secretion/phage lysis holin</fullName>
    </submittedName>
</protein>
<dbReference type="GO" id="GO:0016020">
    <property type="term" value="C:membrane"/>
    <property type="evidence" value="ECO:0007669"/>
    <property type="project" value="UniProtKB-SubCell"/>
</dbReference>
<dbReference type="EMBL" id="LGTC01000001">
    <property type="protein sequence ID" value="KNY25015.1"/>
    <property type="molecule type" value="Genomic_DNA"/>
</dbReference>
<evidence type="ECO:0000256" key="1">
    <source>
        <dbReference type="ARBA" id="ARBA00004141"/>
    </source>
</evidence>
<evidence type="ECO:0000256" key="2">
    <source>
        <dbReference type="ARBA" id="ARBA00022692"/>
    </source>
</evidence>
<dbReference type="InterPro" id="IPR006480">
    <property type="entry name" value="Phage_holin_4_1"/>
</dbReference>
<evidence type="ECO:0000256" key="3">
    <source>
        <dbReference type="ARBA" id="ARBA00022989"/>
    </source>
</evidence>
<dbReference type="OrthoDB" id="88184at2"/>
<feature type="transmembrane region" description="Helical" evidence="5">
    <location>
        <begin position="26"/>
        <end position="45"/>
    </location>
</feature>
<dbReference type="RefSeq" id="WP_036946140.1">
    <property type="nucleotide sequence ID" value="NZ_KN050763.1"/>
</dbReference>
<comment type="subcellular location">
    <subcellularLocation>
        <location evidence="1">Membrane</location>
        <topology evidence="1">Multi-pass membrane protein</topology>
    </subcellularLocation>
</comment>
<comment type="caution">
    <text evidence="6">The sequence shown here is derived from an EMBL/GenBank/DDBJ whole genome shotgun (WGS) entry which is preliminary data.</text>
</comment>
<sequence>MKDNNLINVIIGAIGGLGSYLCGLNWEVIIIWIVLMILDILTGLIKSSKKGNFTSKEMKAGLFKKVGEFFLMFALILGQRVAMINGINVPVGSIFVGCFCIKELGSIIENSIQMDIQIPEVVSKWFKVAKDQIENSKDGDKNG</sequence>
<evidence type="ECO:0000256" key="5">
    <source>
        <dbReference type="SAM" id="Phobius"/>
    </source>
</evidence>
<evidence type="ECO:0000313" key="6">
    <source>
        <dbReference type="EMBL" id="KNY25015.1"/>
    </source>
</evidence>
<keyword evidence="3 5" id="KW-1133">Transmembrane helix</keyword>
<reference evidence="7" key="1">
    <citation type="submission" date="2015-07" db="EMBL/GenBank/DDBJ databases">
        <title>Near-Complete Genome Sequence of the Cellulolytic Bacterium Bacteroides (Pseudobacteroides) cellulosolvens ATCC 35603.</title>
        <authorList>
            <person name="Dassa B."/>
            <person name="Utturkar S.M."/>
            <person name="Klingeman D.M."/>
            <person name="Hurt R.A."/>
            <person name="Keller M."/>
            <person name="Xu J."/>
            <person name="Reddy Y.H.K."/>
            <person name="Borovok I."/>
            <person name="Grinberg I.R."/>
            <person name="Lamed R."/>
            <person name="Zhivin O."/>
            <person name="Bayer E.A."/>
            <person name="Brown S.D."/>
        </authorList>
    </citation>
    <scope>NUCLEOTIDE SEQUENCE [LARGE SCALE GENOMIC DNA]</scope>
    <source>
        <strain evidence="7">DSM 2933</strain>
    </source>
</reference>
<accession>A0A0L6JH30</accession>
<keyword evidence="2 5" id="KW-0812">Transmembrane</keyword>
<dbReference type="Proteomes" id="UP000036923">
    <property type="component" value="Unassembled WGS sequence"/>
</dbReference>
<name>A0A0L6JH30_9FIRM</name>
<dbReference type="eggNOG" id="COG4824">
    <property type="taxonomic scope" value="Bacteria"/>
</dbReference>
<dbReference type="STRING" id="398512.Bccel_0272"/>
<organism evidence="6 7">
    <name type="scientific">Pseudobacteroides cellulosolvens ATCC 35603 = DSM 2933</name>
    <dbReference type="NCBI Taxonomy" id="398512"/>
    <lineage>
        <taxon>Bacteria</taxon>
        <taxon>Bacillati</taxon>
        <taxon>Bacillota</taxon>
        <taxon>Clostridia</taxon>
        <taxon>Eubacteriales</taxon>
        <taxon>Oscillospiraceae</taxon>
        <taxon>Pseudobacteroides</taxon>
    </lineage>
</organism>